<feature type="region of interest" description="Disordered" evidence="1">
    <location>
        <begin position="1"/>
        <end position="37"/>
    </location>
</feature>
<protein>
    <submittedName>
        <fullName evidence="2">Uncharacterized protein</fullName>
    </submittedName>
</protein>
<sequence>MGEPESKDVEKMRSPDPKAAAGFAAHLPKQKSTASNACPATNTVLPWLPPNQLVGNELKAQLCLSRRNHLNEGGGAKTETKEAV</sequence>
<dbReference type="Proteomes" id="UP000327085">
    <property type="component" value="Chromosome 8"/>
</dbReference>
<name>A0A5E4FDN8_PRUDU</name>
<organism evidence="2 3">
    <name type="scientific">Prunus dulcis</name>
    <name type="common">Almond</name>
    <name type="synonym">Amygdalus dulcis</name>
    <dbReference type="NCBI Taxonomy" id="3755"/>
    <lineage>
        <taxon>Eukaryota</taxon>
        <taxon>Viridiplantae</taxon>
        <taxon>Streptophyta</taxon>
        <taxon>Embryophyta</taxon>
        <taxon>Tracheophyta</taxon>
        <taxon>Spermatophyta</taxon>
        <taxon>Magnoliopsida</taxon>
        <taxon>eudicotyledons</taxon>
        <taxon>Gunneridae</taxon>
        <taxon>Pentapetalae</taxon>
        <taxon>rosids</taxon>
        <taxon>fabids</taxon>
        <taxon>Rosales</taxon>
        <taxon>Rosaceae</taxon>
        <taxon>Amygdaloideae</taxon>
        <taxon>Amygdaleae</taxon>
        <taxon>Prunus</taxon>
    </lineage>
</organism>
<accession>A0A5E4FDN8</accession>
<proteinExistence type="predicted"/>
<gene>
    <name evidence="2" type="ORF">ALMOND_2B025182</name>
</gene>
<dbReference type="EMBL" id="CABIKO010000092">
    <property type="protein sequence ID" value="VVA25239.1"/>
    <property type="molecule type" value="Genomic_DNA"/>
</dbReference>
<evidence type="ECO:0000313" key="2">
    <source>
        <dbReference type="EMBL" id="VVA25239.1"/>
    </source>
</evidence>
<feature type="compositionally biased region" description="Basic and acidic residues" evidence="1">
    <location>
        <begin position="1"/>
        <end position="16"/>
    </location>
</feature>
<reference evidence="3" key="1">
    <citation type="journal article" date="2020" name="Plant J.">
        <title>Transposons played a major role in the diversification between the closely related almond and peach genomes: results from the almond genome sequence.</title>
        <authorList>
            <person name="Alioto T."/>
            <person name="Alexiou K.G."/>
            <person name="Bardil A."/>
            <person name="Barteri F."/>
            <person name="Castanera R."/>
            <person name="Cruz F."/>
            <person name="Dhingra A."/>
            <person name="Duval H."/>
            <person name="Fernandez I Marti A."/>
            <person name="Frias L."/>
            <person name="Galan B."/>
            <person name="Garcia J.L."/>
            <person name="Howad W."/>
            <person name="Gomez-Garrido J."/>
            <person name="Gut M."/>
            <person name="Julca I."/>
            <person name="Morata J."/>
            <person name="Puigdomenech P."/>
            <person name="Ribeca P."/>
            <person name="Rubio Cabetas M.J."/>
            <person name="Vlasova A."/>
            <person name="Wirthensohn M."/>
            <person name="Garcia-Mas J."/>
            <person name="Gabaldon T."/>
            <person name="Casacuberta J.M."/>
            <person name="Arus P."/>
        </authorList>
    </citation>
    <scope>NUCLEOTIDE SEQUENCE [LARGE SCALE GENOMIC DNA]</scope>
    <source>
        <strain evidence="3">cv. Texas</strain>
    </source>
</reference>
<dbReference type="InParanoid" id="A0A5E4FDN8"/>
<evidence type="ECO:0000256" key="1">
    <source>
        <dbReference type="SAM" id="MobiDB-lite"/>
    </source>
</evidence>
<dbReference type="AlphaFoldDB" id="A0A5E4FDN8"/>
<evidence type="ECO:0000313" key="3">
    <source>
        <dbReference type="Proteomes" id="UP000327085"/>
    </source>
</evidence>
<dbReference type="Gramene" id="VVA25239">
    <property type="protein sequence ID" value="VVA25239"/>
    <property type="gene ID" value="Prudul26B025182"/>
</dbReference>